<sequence>MEFKITYEIKGQRRKELVQAISDYLNTIPKYLSVPTCAYEIGELTVDREGAVIIKDTMTPAEVDNMVRDLEAQGFLPTNYRENAFDGIEVSIPREMFTGKAIENLHKIVLAKGELIAKSIGSMDLRIIENEVKVRFPWFPKTEDAEEIKHYTQFTEALCKMAIDRNRVASTPKKSENEKYDFRCFLLRLGFIGDEYKAIRKFLLKNLTGNAAFKHGKPKN</sequence>
<proteinExistence type="predicted"/>
<keyword evidence="2" id="KW-1185">Reference proteome</keyword>
<evidence type="ECO:0000313" key="1">
    <source>
        <dbReference type="EMBL" id="SEK22361.1"/>
    </source>
</evidence>
<organism evidence="1 2">
    <name type="scientific">Alkalibacterium pelagium</name>
    <dbReference type="NCBI Taxonomy" id="426702"/>
    <lineage>
        <taxon>Bacteria</taxon>
        <taxon>Bacillati</taxon>
        <taxon>Bacillota</taxon>
        <taxon>Bacilli</taxon>
        <taxon>Lactobacillales</taxon>
        <taxon>Carnobacteriaceae</taxon>
        <taxon>Alkalibacterium</taxon>
    </lineage>
</organism>
<accession>A0A1H7F894</accession>
<dbReference type="RefSeq" id="WP_091478422.1">
    <property type="nucleotide sequence ID" value="NZ_BJYC01000001.1"/>
</dbReference>
<dbReference type="AlphaFoldDB" id="A0A1H7F894"/>
<dbReference type="EMBL" id="FNZU01000001">
    <property type="protein sequence ID" value="SEK22361.1"/>
    <property type="molecule type" value="Genomic_DNA"/>
</dbReference>
<dbReference type="STRING" id="426702.SAMN04488099_101231"/>
<gene>
    <name evidence="1" type="ORF">SAMN04488099_101231</name>
</gene>
<dbReference type="Proteomes" id="UP000199081">
    <property type="component" value="Unassembled WGS sequence"/>
</dbReference>
<name>A0A1H7F894_9LACT</name>
<protein>
    <recommendedName>
        <fullName evidence="3">Virulence protein</fullName>
    </recommendedName>
</protein>
<evidence type="ECO:0000313" key="2">
    <source>
        <dbReference type="Proteomes" id="UP000199081"/>
    </source>
</evidence>
<dbReference type="OrthoDB" id="9775356at2"/>
<evidence type="ECO:0008006" key="3">
    <source>
        <dbReference type="Google" id="ProtNLM"/>
    </source>
</evidence>
<reference evidence="2" key="1">
    <citation type="submission" date="2016-10" db="EMBL/GenBank/DDBJ databases">
        <authorList>
            <person name="Varghese N."/>
            <person name="Submissions S."/>
        </authorList>
    </citation>
    <scope>NUCLEOTIDE SEQUENCE [LARGE SCALE GENOMIC DNA]</scope>
    <source>
        <strain evidence="2">DSM 19183</strain>
    </source>
</reference>